<keyword evidence="15" id="KW-1185">Reference proteome</keyword>
<dbReference type="InterPro" id="IPR023058">
    <property type="entry name" value="PPIase_PpiC_CS"/>
</dbReference>
<dbReference type="InterPro" id="IPR000297">
    <property type="entry name" value="PPIase_PpiC"/>
</dbReference>
<evidence type="ECO:0000256" key="2">
    <source>
        <dbReference type="ARBA" id="ARBA00022475"/>
    </source>
</evidence>
<dbReference type="InterPro" id="IPR052029">
    <property type="entry name" value="PpiD_chaperone"/>
</dbReference>
<organism evidence="14 15">
    <name type="scientific">Vibrio albus</name>
    <dbReference type="NCBI Taxonomy" id="2200953"/>
    <lineage>
        <taxon>Bacteria</taxon>
        <taxon>Pseudomonadati</taxon>
        <taxon>Pseudomonadota</taxon>
        <taxon>Gammaproteobacteria</taxon>
        <taxon>Vibrionales</taxon>
        <taxon>Vibrionaceae</taxon>
        <taxon>Vibrio</taxon>
    </lineage>
</organism>
<keyword evidence="4 12" id="KW-0812">Transmembrane</keyword>
<feature type="domain" description="PpiC" evidence="13">
    <location>
        <begin position="268"/>
        <end position="361"/>
    </location>
</feature>
<evidence type="ECO:0000256" key="8">
    <source>
        <dbReference type="ARBA" id="ARBA00038408"/>
    </source>
</evidence>
<keyword evidence="11 14" id="KW-0413">Isomerase</keyword>
<keyword evidence="2" id="KW-1003">Cell membrane</keyword>
<keyword evidence="11" id="KW-0697">Rotamase</keyword>
<protein>
    <recommendedName>
        <fullName evidence="9">Periplasmic chaperone PpiD</fullName>
    </recommendedName>
    <alternativeName>
        <fullName evidence="10">Periplasmic folding chaperone</fullName>
    </alternativeName>
</protein>
<evidence type="ECO:0000256" key="5">
    <source>
        <dbReference type="ARBA" id="ARBA00022989"/>
    </source>
</evidence>
<comment type="similarity">
    <text evidence="8">Belongs to the PpiD chaperone family.</text>
</comment>
<evidence type="ECO:0000256" key="11">
    <source>
        <dbReference type="PROSITE-ProRule" id="PRU00278"/>
    </source>
</evidence>
<dbReference type="AlphaFoldDB" id="A0A2U3BBW9"/>
<dbReference type="Gene3D" id="3.10.50.40">
    <property type="match status" value="1"/>
</dbReference>
<dbReference type="Pfam" id="PF13624">
    <property type="entry name" value="SurA_N_3"/>
    <property type="match status" value="1"/>
</dbReference>
<dbReference type="Gene3D" id="1.10.4030.10">
    <property type="entry name" value="Porin chaperone SurA, peptide-binding domain"/>
    <property type="match status" value="1"/>
</dbReference>
<reference evidence="14 15" key="1">
    <citation type="submission" date="2018-05" db="EMBL/GenBank/DDBJ databases">
        <title>Vibrio limimaris sp. nov., isolated from marine sediment.</title>
        <authorList>
            <person name="Li C.-M."/>
        </authorList>
    </citation>
    <scope>NUCLEOTIDE SEQUENCE [LARGE SCALE GENOMIC DNA]</scope>
    <source>
        <strain evidence="14 15">E4404</strain>
    </source>
</reference>
<dbReference type="RefSeq" id="WP_109318634.1">
    <property type="nucleotide sequence ID" value="NZ_QFWT01000002.1"/>
</dbReference>
<dbReference type="InterPro" id="IPR027304">
    <property type="entry name" value="Trigger_fact/SurA_dom_sf"/>
</dbReference>
<dbReference type="PROSITE" id="PS01096">
    <property type="entry name" value="PPIC_PPIASE_1"/>
    <property type="match status" value="1"/>
</dbReference>
<evidence type="ECO:0000256" key="12">
    <source>
        <dbReference type="SAM" id="Phobius"/>
    </source>
</evidence>
<evidence type="ECO:0000256" key="7">
    <source>
        <dbReference type="ARBA" id="ARBA00023186"/>
    </source>
</evidence>
<dbReference type="Pfam" id="PF13145">
    <property type="entry name" value="Rotamase_2"/>
    <property type="match status" value="1"/>
</dbReference>
<evidence type="ECO:0000256" key="3">
    <source>
        <dbReference type="ARBA" id="ARBA00022519"/>
    </source>
</evidence>
<dbReference type="PROSITE" id="PS50198">
    <property type="entry name" value="PPIC_PPIASE_2"/>
    <property type="match status" value="1"/>
</dbReference>
<dbReference type="SUPFAM" id="SSF109998">
    <property type="entry name" value="Triger factor/SurA peptide-binding domain-like"/>
    <property type="match status" value="1"/>
</dbReference>
<dbReference type="Proteomes" id="UP000245362">
    <property type="component" value="Unassembled WGS sequence"/>
</dbReference>
<keyword evidence="6 12" id="KW-0472">Membrane</keyword>
<dbReference type="GO" id="GO:0005886">
    <property type="term" value="C:plasma membrane"/>
    <property type="evidence" value="ECO:0007669"/>
    <property type="project" value="UniProtKB-SubCell"/>
</dbReference>
<keyword evidence="7" id="KW-0143">Chaperone</keyword>
<dbReference type="PANTHER" id="PTHR47529">
    <property type="entry name" value="PEPTIDYL-PROLYL CIS-TRANS ISOMERASE D"/>
    <property type="match status" value="1"/>
</dbReference>
<comment type="subcellular location">
    <subcellularLocation>
        <location evidence="1">Cell inner membrane</location>
        <topology evidence="1">Single-pass type II membrane protein</topology>
        <orientation evidence="1">Periplasmic side</orientation>
    </subcellularLocation>
</comment>
<evidence type="ECO:0000313" key="14">
    <source>
        <dbReference type="EMBL" id="PWI34296.1"/>
    </source>
</evidence>
<gene>
    <name evidence="14" type="ORF">DI392_04070</name>
</gene>
<evidence type="ECO:0000256" key="1">
    <source>
        <dbReference type="ARBA" id="ARBA00004382"/>
    </source>
</evidence>
<evidence type="ECO:0000256" key="9">
    <source>
        <dbReference type="ARBA" id="ARBA00040743"/>
    </source>
</evidence>
<proteinExistence type="inferred from homology"/>
<dbReference type="GO" id="GO:0003755">
    <property type="term" value="F:peptidyl-prolyl cis-trans isomerase activity"/>
    <property type="evidence" value="ECO:0007669"/>
    <property type="project" value="UniProtKB-KW"/>
</dbReference>
<evidence type="ECO:0000256" key="10">
    <source>
        <dbReference type="ARBA" id="ARBA00042775"/>
    </source>
</evidence>
<dbReference type="OrthoDB" id="9812372at2"/>
<comment type="caution">
    <text evidence="14">The sequence shown here is derived from an EMBL/GenBank/DDBJ whole genome shotgun (WGS) entry which is preliminary data.</text>
</comment>
<dbReference type="InterPro" id="IPR046357">
    <property type="entry name" value="PPIase_dom_sf"/>
</dbReference>
<accession>A0A2U3BBW9</accession>
<dbReference type="PANTHER" id="PTHR47529:SF1">
    <property type="entry name" value="PERIPLASMIC CHAPERONE PPID"/>
    <property type="match status" value="1"/>
</dbReference>
<evidence type="ECO:0000256" key="6">
    <source>
        <dbReference type="ARBA" id="ARBA00023136"/>
    </source>
</evidence>
<evidence type="ECO:0000256" key="4">
    <source>
        <dbReference type="ARBA" id="ARBA00022692"/>
    </source>
</evidence>
<evidence type="ECO:0000259" key="13">
    <source>
        <dbReference type="PROSITE" id="PS50198"/>
    </source>
</evidence>
<sequence length="621" mass="68468">MMDRLREGVNSLAVKIILGLIILSFVFAGVGNYIIGGSGNAAAKVGNTEIGRGAFEQAYQSERNRMQAQMGDYFANLLADPAYVQSFRKSVLDRMIDEVLLEQYADSLGMRISDEQIRAEILSMAPFQNNGEFDQEIYQSALRRAGYSVDSFAEYLRRDMTRRQVLTAIQGSEFALDSEVQAQSSLITQTRDIQTITLMLDDFAKNAELTDEELQAYYKANPDNYTRPEQIKVAYLELSADALKEQISVSDEDAKKYYNEHLDSYSTQEQRQLSHIMVEGDDEAKAQTILDELNAGADFAELAKEKSEDIGSAELGGSLGWVEKGVMDPAFEEAAFALENKGDTTGLVKSSFGYHIIRLDALKAAEAKPFDQIADEVKSEIAEQKAVERFYELQTKLETVAFEYPNSLDDAAKAIDQPVQSTDFISPSEAPDILSSAAVMQALQSAEVKEDGLNSEVIEVAPEHVIVVRVNDVRDETVLPFEDVKQQVIAQLSEQKGEQQAQELATTVVDELKSGHQDVLAEHNLAFGETESVNRGSEFSATVFAMPKPEEGQVDYAQTKDREGNIVIVALSGVNAEVNPQYTDQISTQMANSGAQQGLSALLSGLRAQAEIEYYAISTQP</sequence>
<feature type="transmembrane region" description="Helical" evidence="12">
    <location>
        <begin position="12"/>
        <end position="35"/>
    </location>
</feature>
<name>A0A2U3BBW9_9VIBR</name>
<dbReference type="SUPFAM" id="SSF54534">
    <property type="entry name" value="FKBP-like"/>
    <property type="match status" value="1"/>
</dbReference>
<keyword evidence="3" id="KW-0997">Cell inner membrane</keyword>
<keyword evidence="5 12" id="KW-1133">Transmembrane helix</keyword>
<dbReference type="EMBL" id="QFWT01000002">
    <property type="protein sequence ID" value="PWI34296.1"/>
    <property type="molecule type" value="Genomic_DNA"/>
</dbReference>
<evidence type="ECO:0000313" key="15">
    <source>
        <dbReference type="Proteomes" id="UP000245362"/>
    </source>
</evidence>
<dbReference type="NCBIfam" id="NF008054">
    <property type="entry name" value="PRK10788.1"/>
    <property type="match status" value="1"/>
</dbReference>